<evidence type="ECO:0000256" key="4">
    <source>
        <dbReference type="ARBA" id="ARBA00023136"/>
    </source>
</evidence>
<protein>
    <recommendedName>
        <fullName evidence="8">Pali-domain-containing protein</fullName>
    </recommendedName>
</protein>
<feature type="transmembrane region" description="Helical" evidence="5">
    <location>
        <begin position="109"/>
        <end position="134"/>
    </location>
</feature>
<dbReference type="Pfam" id="PF06687">
    <property type="entry name" value="SUR7"/>
    <property type="match status" value="1"/>
</dbReference>
<dbReference type="AlphaFoldDB" id="A0A4Q2DGI4"/>
<dbReference type="OrthoDB" id="2354757at2759"/>
<dbReference type="InterPro" id="IPR051380">
    <property type="entry name" value="pH-response_reg_palI/RIM9"/>
</dbReference>
<keyword evidence="2 5" id="KW-0812">Transmembrane</keyword>
<proteinExistence type="predicted"/>
<evidence type="ECO:0008006" key="8">
    <source>
        <dbReference type="Google" id="ProtNLM"/>
    </source>
</evidence>
<organism evidence="6 7">
    <name type="scientific">Candolleomyces aberdarensis</name>
    <dbReference type="NCBI Taxonomy" id="2316362"/>
    <lineage>
        <taxon>Eukaryota</taxon>
        <taxon>Fungi</taxon>
        <taxon>Dikarya</taxon>
        <taxon>Basidiomycota</taxon>
        <taxon>Agaricomycotina</taxon>
        <taxon>Agaricomycetes</taxon>
        <taxon>Agaricomycetidae</taxon>
        <taxon>Agaricales</taxon>
        <taxon>Agaricineae</taxon>
        <taxon>Psathyrellaceae</taxon>
        <taxon>Candolleomyces</taxon>
    </lineage>
</organism>
<dbReference type="PANTHER" id="PTHR28013:SF3">
    <property type="entry name" value="PROTEIN DCV1-RELATED"/>
    <property type="match status" value="1"/>
</dbReference>
<dbReference type="GO" id="GO:0032153">
    <property type="term" value="C:cell division site"/>
    <property type="evidence" value="ECO:0007669"/>
    <property type="project" value="TreeGrafter"/>
</dbReference>
<sequence length="236" mass="25279">MAFFTNLAPFFLFSAFVLLLLVTLSAPIIDPIYLFRLLADVGGTGAGARGSIQFGVFGYCVSAIETSILGVDNTRDARCSSPRLGYRFDSTVARVLGVSGVTDLISRTLTALLVLNPIATGLTFLAFLTSLFMLRKGANGTARLPSFLTLGVGFLAALITTVAFIANIVIVAVVRNRIRNDLDDSIDLRWGNAVWMTLGATVALWLSLVGALCGICACGRRRRSDYAVRKGHTATY</sequence>
<keyword evidence="3 5" id="KW-1133">Transmembrane helix</keyword>
<keyword evidence="7" id="KW-1185">Reference proteome</keyword>
<reference evidence="6 7" key="1">
    <citation type="submission" date="2019-01" db="EMBL/GenBank/DDBJ databases">
        <title>Draft genome sequence of Psathyrella aberdarensis IHI B618.</title>
        <authorList>
            <person name="Buettner E."/>
            <person name="Kellner H."/>
        </authorList>
    </citation>
    <scope>NUCLEOTIDE SEQUENCE [LARGE SCALE GENOMIC DNA]</scope>
    <source>
        <strain evidence="6 7">IHI B618</strain>
    </source>
</reference>
<feature type="transmembrane region" description="Helical" evidence="5">
    <location>
        <begin position="194"/>
        <end position="219"/>
    </location>
</feature>
<evidence type="ECO:0000256" key="5">
    <source>
        <dbReference type="SAM" id="Phobius"/>
    </source>
</evidence>
<evidence type="ECO:0000313" key="6">
    <source>
        <dbReference type="EMBL" id="RXW18883.1"/>
    </source>
</evidence>
<evidence type="ECO:0000313" key="7">
    <source>
        <dbReference type="Proteomes" id="UP000290288"/>
    </source>
</evidence>
<evidence type="ECO:0000256" key="2">
    <source>
        <dbReference type="ARBA" id="ARBA00022692"/>
    </source>
</evidence>
<comment type="caution">
    <text evidence="6">The sequence shown here is derived from an EMBL/GenBank/DDBJ whole genome shotgun (WGS) entry which is preliminary data.</text>
</comment>
<keyword evidence="4 5" id="KW-0472">Membrane</keyword>
<evidence type="ECO:0000256" key="1">
    <source>
        <dbReference type="ARBA" id="ARBA00004141"/>
    </source>
</evidence>
<gene>
    <name evidence="6" type="ORF">EST38_g6985</name>
</gene>
<dbReference type="GO" id="GO:0005886">
    <property type="term" value="C:plasma membrane"/>
    <property type="evidence" value="ECO:0007669"/>
    <property type="project" value="InterPro"/>
</dbReference>
<dbReference type="GO" id="GO:0035838">
    <property type="term" value="C:growing cell tip"/>
    <property type="evidence" value="ECO:0007669"/>
    <property type="project" value="TreeGrafter"/>
</dbReference>
<dbReference type="InterPro" id="IPR009571">
    <property type="entry name" value="SUR7/Rim9-like_fungi"/>
</dbReference>
<dbReference type="STRING" id="2316362.A0A4Q2DGI4"/>
<accession>A0A4Q2DGI4</accession>
<dbReference type="PANTHER" id="PTHR28013">
    <property type="entry name" value="PROTEIN DCV1-RELATED"/>
    <property type="match status" value="1"/>
</dbReference>
<name>A0A4Q2DGI4_9AGAR</name>
<dbReference type="EMBL" id="SDEE01000235">
    <property type="protein sequence ID" value="RXW18883.1"/>
    <property type="molecule type" value="Genomic_DNA"/>
</dbReference>
<dbReference type="Proteomes" id="UP000290288">
    <property type="component" value="Unassembled WGS sequence"/>
</dbReference>
<feature type="transmembrane region" description="Helical" evidence="5">
    <location>
        <begin position="146"/>
        <end position="174"/>
    </location>
</feature>
<evidence type="ECO:0000256" key="3">
    <source>
        <dbReference type="ARBA" id="ARBA00022989"/>
    </source>
</evidence>
<comment type="subcellular location">
    <subcellularLocation>
        <location evidence="1">Membrane</location>
        <topology evidence="1">Multi-pass membrane protein</topology>
    </subcellularLocation>
</comment>